<organism evidence="1">
    <name type="scientific">uncultured Caudovirales phage</name>
    <dbReference type="NCBI Taxonomy" id="2100421"/>
    <lineage>
        <taxon>Viruses</taxon>
        <taxon>Duplodnaviria</taxon>
        <taxon>Heunggongvirae</taxon>
        <taxon>Uroviricota</taxon>
        <taxon>Caudoviricetes</taxon>
        <taxon>Peduoviridae</taxon>
        <taxon>Maltschvirus</taxon>
        <taxon>Maltschvirus maltsch</taxon>
    </lineage>
</organism>
<evidence type="ECO:0000313" key="1">
    <source>
        <dbReference type="EMBL" id="CAB5223668.1"/>
    </source>
</evidence>
<protein>
    <submittedName>
        <fullName evidence="1">Uncharacterized protein</fullName>
    </submittedName>
</protein>
<name>A0A6J7X5I2_9CAUD</name>
<dbReference type="EMBL" id="LR798324">
    <property type="protein sequence ID" value="CAB5223668.1"/>
    <property type="molecule type" value="Genomic_DNA"/>
</dbReference>
<accession>A0A6J7X5I2</accession>
<sequence>MNKELTLKDKIITMLKLSHRLLFIHECELHKMRQKTNFREYEQRLINFCYEHYITKKLTKQQLC</sequence>
<gene>
    <name evidence="1" type="ORF">UFOVP388_9</name>
</gene>
<reference evidence="1" key="1">
    <citation type="submission" date="2020-05" db="EMBL/GenBank/DDBJ databases">
        <authorList>
            <person name="Chiriac C."/>
            <person name="Salcher M."/>
            <person name="Ghai R."/>
            <person name="Kavagutti S V."/>
        </authorList>
    </citation>
    <scope>NUCLEOTIDE SEQUENCE</scope>
</reference>
<proteinExistence type="predicted"/>